<dbReference type="InterPro" id="IPR025870">
    <property type="entry name" value="Glyoxalase-like_dom"/>
</dbReference>
<dbReference type="PROSITE" id="PS50206">
    <property type="entry name" value="RHODANESE_3"/>
    <property type="match status" value="1"/>
</dbReference>
<dbReference type="OrthoDB" id="9779283at2"/>
<dbReference type="RefSeq" id="WP_013766798.1">
    <property type="nucleotide sequence ID" value="NC_015510.1"/>
</dbReference>
<keyword evidence="2 4" id="KW-0479">Metal-binding</keyword>
<dbReference type="GO" id="GO:0046872">
    <property type="term" value="F:metal ion binding"/>
    <property type="evidence" value="ECO:0007669"/>
    <property type="project" value="UniProtKB-KW"/>
</dbReference>
<dbReference type="AlphaFoldDB" id="F4KQX5"/>
<dbReference type="PANTHER" id="PTHR33751">
    <property type="entry name" value="CBB3-TYPE CYTOCHROME C OXIDASE SUBUNIT FIXP"/>
    <property type="match status" value="1"/>
</dbReference>
<evidence type="ECO:0000256" key="2">
    <source>
        <dbReference type="ARBA" id="ARBA00022723"/>
    </source>
</evidence>
<organism evidence="8 9">
    <name type="scientific">Haliscomenobacter hydrossis (strain ATCC 27775 / DSM 1100 / LMG 10767 / O)</name>
    <dbReference type="NCBI Taxonomy" id="760192"/>
    <lineage>
        <taxon>Bacteria</taxon>
        <taxon>Pseudomonadati</taxon>
        <taxon>Bacteroidota</taxon>
        <taxon>Saprospiria</taxon>
        <taxon>Saprospirales</taxon>
        <taxon>Haliscomenobacteraceae</taxon>
        <taxon>Haliscomenobacter</taxon>
    </lineage>
</organism>
<evidence type="ECO:0000313" key="9">
    <source>
        <dbReference type="Proteomes" id="UP000008461"/>
    </source>
</evidence>
<dbReference type="eggNOG" id="COG2010">
    <property type="taxonomic scope" value="Bacteria"/>
</dbReference>
<keyword evidence="5" id="KW-0732">Signal</keyword>
<protein>
    <submittedName>
        <fullName evidence="8">Rhodanese-like protein</fullName>
    </submittedName>
</protein>
<evidence type="ECO:0000256" key="4">
    <source>
        <dbReference type="PROSITE-ProRule" id="PRU00433"/>
    </source>
</evidence>
<evidence type="ECO:0000259" key="6">
    <source>
        <dbReference type="PROSITE" id="PS50206"/>
    </source>
</evidence>
<dbReference type="eggNOG" id="COG3185">
    <property type="taxonomic scope" value="Bacteria"/>
</dbReference>
<dbReference type="Pfam" id="PF13442">
    <property type="entry name" value="Cytochrome_CBB3"/>
    <property type="match status" value="2"/>
</dbReference>
<dbReference type="SUPFAM" id="SSF46626">
    <property type="entry name" value="Cytochrome c"/>
    <property type="match status" value="2"/>
</dbReference>
<reference key="2">
    <citation type="submission" date="2011-04" db="EMBL/GenBank/DDBJ databases">
        <title>Complete sequence of chromosome of Haliscomenobacter hydrossis DSM 1100.</title>
        <authorList>
            <consortium name="US DOE Joint Genome Institute (JGI-PGF)"/>
            <person name="Lucas S."/>
            <person name="Han J."/>
            <person name="Lapidus A."/>
            <person name="Bruce D."/>
            <person name="Goodwin L."/>
            <person name="Pitluck S."/>
            <person name="Peters L."/>
            <person name="Kyrpides N."/>
            <person name="Mavromatis K."/>
            <person name="Ivanova N."/>
            <person name="Ovchinnikova G."/>
            <person name="Pagani I."/>
            <person name="Daligault H."/>
            <person name="Detter J.C."/>
            <person name="Han C."/>
            <person name="Land M."/>
            <person name="Hauser L."/>
            <person name="Markowitz V."/>
            <person name="Cheng J.-F."/>
            <person name="Hugenholtz P."/>
            <person name="Woyke T."/>
            <person name="Wu D."/>
            <person name="Verbarg S."/>
            <person name="Frueling A."/>
            <person name="Brambilla E."/>
            <person name="Klenk H.-P."/>
            <person name="Eisen J.A."/>
        </authorList>
    </citation>
    <scope>NUCLEOTIDE SEQUENCE</scope>
    <source>
        <strain>DSM 1100</strain>
    </source>
</reference>
<evidence type="ECO:0000259" key="7">
    <source>
        <dbReference type="PROSITE" id="PS51007"/>
    </source>
</evidence>
<dbReference type="eggNOG" id="COG0607">
    <property type="taxonomic scope" value="Bacteria"/>
</dbReference>
<evidence type="ECO:0000256" key="5">
    <source>
        <dbReference type="SAM" id="SignalP"/>
    </source>
</evidence>
<evidence type="ECO:0000313" key="8">
    <source>
        <dbReference type="EMBL" id="AEE52260.1"/>
    </source>
</evidence>
<feature type="domain" description="Cytochrome c" evidence="7">
    <location>
        <begin position="354"/>
        <end position="456"/>
    </location>
</feature>
<dbReference type="Pfam" id="PF00581">
    <property type="entry name" value="Rhodanese"/>
    <property type="match status" value="1"/>
</dbReference>
<sequence>MHTRLKTSKNNHLIVFVLAISSLLVACENQKSNHDALVGLGLGISDATVVVSNLDSARLHYTEDLGFDIPKPEKYEQGIYKGSIGFSAFFPDMSALEFITLKDSAAKAKRSFIGSFLKKQEGLRLYSLSTSSAKATLDWLNTRGFAIDSVQEGRGAAELPKGWDWDDGGPQWRTVGLNAKNPPAHLPDFMEYIGLPYQDYQNEKTSIYAMNRTYSNHPNGVVGMTALRIVVDDLKAARKEFKKMGLSELKQPKSPDVIRFQVSTNQELQLITPQSPGDSLSQFLTARGPGVYAMRFEVKKLKATRAFFRKKLPAKALRMGKSPERLIVLKEYAHGVQLEFVEEPKAQALLAQQYEIKEGKKLNSVAKKHASALYQKYCALCHGKNREGYAADNAPSLRSHSLMSVTKIPAANYNFLRYTIAYGRQGTAMAAYAKDQGGPLEYLDIDLLITWLREKSGVKKPLELSTDPVSGDVALGKKLYNKTCATCHGLKGEGVSAPALGNPMFLATASDAFLRYAIAEGRDSTPMRAFKNELKKEEIDGLTAYIRSRASGWNAPGAVVIKEPLPKDYILNPKKKAPKFSLREGKFVPAEQVLKALQDKSRMVILDARSKAGWHQSHIPGAVPVPYYEEPDSFIKDMPKDGTWIVVYCACPHAASEKVVSTLRRLGYKNTAIIDEGILVWTNRGYPVQYGQGDVAKK</sequence>
<evidence type="ECO:0000256" key="3">
    <source>
        <dbReference type="ARBA" id="ARBA00023004"/>
    </source>
</evidence>
<dbReference type="SUPFAM" id="SSF54593">
    <property type="entry name" value="Glyoxalase/Bleomycin resistance protein/Dihydroxybiphenyl dioxygenase"/>
    <property type="match status" value="1"/>
</dbReference>
<keyword evidence="1 4" id="KW-0349">Heme</keyword>
<dbReference type="InterPro" id="IPR036873">
    <property type="entry name" value="Rhodanese-like_dom_sf"/>
</dbReference>
<dbReference type="InterPro" id="IPR050597">
    <property type="entry name" value="Cytochrome_c_Oxidase_Subunit"/>
</dbReference>
<evidence type="ECO:0000256" key="1">
    <source>
        <dbReference type="ARBA" id="ARBA00022617"/>
    </source>
</evidence>
<dbReference type="PROSITE" id="PS51007">
    <property type="entry name" value="CYTC"/>
    <property type="match status" value="2"/>
</dbReference>
<dbReference type="HOGENOM" id="CLU_394704_0_0_10"/>
<dbReference type="STRING" id="760192.Halhy_4417"/>
<feature type="signal peptide" evidence="5">
    <location>
        <begin position="1"/>
        <end position="26"/>
    </location>
</feature>
<accession>F4KQX5</accession>
<dbReference type="Proteomes" id="UP000008461">
    <property type="component" value="Chromosome"/>
</dbReference>
<feature type="domain" description="Cytochrome c" evidence="7">
    <location>
        <begin position="471"/>
        <end position="550"/>
    </location>
</feature>
<dbReference type="InterPro" id="IPR029068">
    <property type="entry name" value="Glyas_Bleomycin-R_OHBP_Dase"/>
</dbReference>
<dbReference type="GO" id="GO:0020037">
    <property type="term" value="F:heme binding"/>
    <property type="evidence" value="ECO:0007669"/>
    <property type="project" value="InterPro"/>
</dbReference>
<dbReference type="PANTHER" id="PTHR33751:SF1">
    <property type="entry name" value="CBB3-TYPE CYTOCHROME C OXIDASE SUBUNIT FIXP"/>
    <property type="match status" value="1"/>
</dbReference>
<dbReference type="GO" id="GO:0009055">
    <property type="term" value="F:electron transfer activity"/>
    <property type="evidence" value="ECO:0007669"/>
    <property type="project" value="InterPro"/>
</dbReference>
<name>F4KQX5_HALH1</name>
<dbReference type="SMART" id="SM00450">
    <property type="entry name" value="RHOD"/>
    <property type="match status" value="1"/>
</dbReference>
<keyword evidence="9" id="KW-1185">Reference proteome</keyword>
<dbReference type="Gene3D" id="3.40.250.10">
    <property type="entry name" value="Rhodanese-like domain"/>
    <property type="match status" value="1"/>
</dbReference>
<dbReference type="Pfam" id="PF13468">
    <property type="entry name" value="Glyoxalase_3"/>
    <property type="match status" value="1"/>
</dbReference>
<dbReference type="Gene3D" id="3.10.180.10">
    <property type="entry name" value="2,3-Dihydroxybiphenyl 1,2-Dioxygenase, domain 1"/>
    <property type="match status" value="1"/>
</dbReference>
<dbReference type="EMBL" id="CP002691">
    <property type="protein sequence ID" value="AEE52260.1"/>
    <property type="molecule type" value="Genomic_DNA"/>
</dbReference>
<dbReference type="InterPro" id="IPR009056">
    <property type="entry name" value="Cyt_c-like_dom"/>
</dbReference>
<feature type="domain" description="Rhodanese" evidence="6">
    <location>
        <begin position="599"/>
        <end position="690"/>
    </location>
</feature>
<proteinExistence type="predicted"/>
<dbReference type="Gene3D" id="1.10.760.10">
    <property type="entry name" value="Cytochrome c-like domain"/>
    <property type="match status" value="2"/>
</dbReference>
<dbReference type="InterPro" id="IPR036909">
    <property type="entry name" value="Cyt_c-like_dom_sf"/>
</dbReference>
<dbReference type="PROSITE" id="PS51257">
    <property type="entry name" value="PROKAR_LIPOPROTEIN"/>
    <property type="match status" value="1"/>
</dbReference>
<keyword evidence="3 4" id="KW-0408">Iron</keyword>
<feature type="chain" id="PRO_5003311920" evidence="5">
    <location>
        <begin position="27"/>
        <end position="698"/>
    </location>
</feature>
<reference evidence="8 9" key="1">
    <citation type="journal article" date="2011" name="Stand. Genomic Sci.">
        <title>Complete genome sequence of Haliscomenobacter hydrossis type strain (O).</title>
        <authorList>
            <consortium name="US DOE Joint Genome Institute (JGI-PGF)"/>
            <person name="Daligault H."/>
            <person name="Lapidus A."/>
            <person name="Zeytun A."/>
            <person name="Nolan M."/>
            <person name="Lucas S."/>
            <person name="Del Rio T.G."/>
            <person name="Tice H."/>
            <person name="Cheng J.F."/>
            <person name="Tapia R."/>
            <person name="Han C."/>
            <person name="Goodwin L."/>
            <person name="Pitluck S."/>
            <person name="Liolios K."/>
            <person name="Pagani I."/>
            <person name="Ivanova N."/>
            <person name="Huntemann M."/>
            <person name="Mavromatis K."/>
            <person name="Mikhailova N."/>
            <person name="Pati A."/>
            <person name="Chen A."/>
            <person name="Palaniappan K."/>
            <person name="Land M."/>
            <person name="Hauser L."/>
            <person name="Brambilla E.M."/>
            <person name="Rohde M."/>
            <person name="Verbarg S."/>
            <person name="Goker M."/>
            <person name="Bristow J."/>
            <person name="Eisen J.A."/>
            <person name="Markowitz V."/>
            <person name="Hugenholtz P."/>
            <person name="Kyrpides N.C."/>
            <person name="Klenk H.P."/>
            <person name="Woyke T."/>
        </authorList>
    </citation>
    <scope>NUCLEOTIDE SEQUENCE [LARGE SCALE GENOMIC DNA]</scope>
    <source>
        <strain evidence="9">ATCC 27775 / DSM 1100 / LMG 10767 / O</strain>
    </source>
</reference>
<gene>
    <name evidence="8" type="ordered locus">Halhy_4417</name>
</gene>
<dbReference type="CDD" id="cd00158">
    <property type="entry name" value="RHOD"/>
    <property type="match status" value="1"/>
</dbReference>
<dbReference type="KEGG" id="hhy:Halhy_4417"/>
<dbReference type="InterPro" id="IPR001763">
    <property type="entry name" value="Rhodanese-like_dom"/>
</dbReference>
<dbReference type="SUPFAM" id="SSF52821">
    <property type="entry name" value="Rhodanese/Cell cycle control phosphatase"/>
    <property type="match status" value="1"/>
</dbReference>